<dbReference type="InterPro" id="IPR001128">
    <property type="entry name" value="Cyt_P450"/>
</dbReference>
<evidence type="ECO:0000256" key="9">
    <source>
        <dbReference type="RuleBase" id="RU000461"/>
    </source>
</evidence>
<dbReference type="PRINTS" id="PR00385">
    <property type="entry name" value="P450"/>
</dbReference>
<sequence length="537" mass="59869">MKPVTPSHPLTTSHPLTPSHPLTTYAKLTTSASCINNIRTLHDIPGPPCLPLVGTSWMYSVFGPYSRHTFHVADVDLYRKYGPIYKERRGGTTLVSLHCPQDIEKTFRNEGSRPNRIVNDALVWKRRQNPDIYPTVGLAESLDEDWYNLRQKVGPVFLRPNKSLFLLTQVNLAAAQLMDALMRASGRRPWAGGGPFVVPDLNEVMVRYGAEVIWRSALGVELGALRSEPPPDALALSSLSLHQFQLMADLRLSGNAWKMCPKMFPKYRKFAAVDDAVYSLGSKHIAAARSRLLENKGATTTCPASTILEKFSLIDGLDSRDANTIIIDSFSAGVTTTASSLVLLLHRLGQEPAVVRRLQQEVDEVHGATDGELTQDLVDASPYLRAVVMEGYRLTPIIPSVIRILPQEVELSGYKIPPHIPLIAKTRASCRDERNFSRPLQFIPERWLSERQGGDEKFAIFRREAKANKFLVKPFGFGARMCLGKRLAEYEIYAALVNILKSFDVKSHGDIALGNYLFLAPIRPVALTLTPRVQRSH</sequence>
<dbReference type="CDD" id="cd11054">
    <property type="entry name" value="CYP24A1-like"/>
    <property type="match status" value="1"/>
</dbReference>
<dbReference type="PANTHER" id="PTHR24279:SF120">
    <property type="entry name" value="CYTOCHROME P450"/>
    <property type="match status" value="1"/>
</dbReference>
<evidence type="ECO:0000256" key="7">
    <source>
        <dbReference type="ARBA" id="ARBA00023033"/>
    </source>
</evidence>
<keyword evidence="6 8" id="KW-0408">Iron</keyword>
<evidence type="ECO:0000313" key="11">
    <source>
        <dbReference type="RefSeq" id="XP_047739066.1"/>
    </source>
</evidence>
<comment type="cofactor">
    <cofactor evidence="1 8">
        <name>heme</name>
        <dbReference type="ChEBI" id="CHEBI:30413"/>
    </cofactor>
</comment>
<evidence type="ECO:0000256" key="1">
    <source>
        <dbReference type="ARBA" id="ARBA00001971"/>
    </source>
</evidence>
<reference evidence="11" key="1">
    <citation type="submission" date="2025-08" db="UniProtKB">
        <authorList>
            <consortium name="RefSeq"/>
        </authorList>
    </citation>
    <scope>IDENTIFICATION</scope>
    <source>
        <tissue evidence="11">Whole organism</tissue>
    </source>
</reference>
<dbReference type="RefSeq" id="XP_047739066.1">
    <property type="nucleotide sequence ID" value="XM_047883110.1"/>
</dbReference>
<dbReference type="PROSITE" id="PS00086">
    <property type="entry name" value="CYTOCHROME_P450"/>
    <property type="match status" value="1"/>
</dbReference>
<accession>A0A979FRH6</accession>
<evidence type="ECO:0000256" key="3">
    <source>
        <dbReference type="ARBA" id="ARBA00022617"/>
    </source>
</evidence>
<dbReference type="GO" id="GO:0005506">
    <property type="term" value="F:iron ion binding"/>
    <property type="evidence" value="ECO:0007669"/>
    <property type="project" value="InterPro"/>
</dbReference>
<dbReference type="GO" id="GO:0004497">
    <property type="term" value="F:monooxygenase activity"/>
    <property type="evidence" value="ECO:0007669"/>
    <property type="project" value="UniProtKB-KW"/>
</dbReference>
<evidence type="ECO:0000313" key="10">
    <source>
        <dbReference type="Proteomes" id="UP000694843"/>
    </source>
</evidence>
<evidence type="ECO:0000256" key="8">
    <source>
        <dbReference type="PIRSR" id="PIRSR602401-1"/>
    </source>
</evidence>
<keyword evidence="4 8" id="KW-0479">Metal-binding</keyword>
<dbReference type="InterPro" id="IPR036396">
    <property type="entry name" value="Cyt_P450_sf"/>
</dbReference>
<dbReference type="InterPro" id="IPR050479">
    <property type="entry name" value="CYP11_CYP27_families"/>
</dbReference>
<dbReference type="OrthoDB" id="3945418at2759"/>
<gene>
    <name evidence="11" type="primary">LOC108671935</name>
</gene>
<evidence type="ECO:0000256" key="5">
    <source>
        <dbReference type="ARBA" id="ARBA00023002"/>
    </source>
</evidence>
<keyword evidence="7 9" id="KW-0503">Monooxygenase</keyword>
<dbReference type="InterPro" id="IPR017972">
    <property type="entry name" value="Cyt_P450_CS"/>
</dbReference>
<dbReference type="Proteomes" id="UP000694843">
    <property type="component" value="Unplaced"/>
</dbReference>
<name>A0A979FRH6_HYAAZ</name>
<dbReference type="GeneID" id="108671935"/>
<comment type="similarity">
    <text evidence="2 9">Belongs to the cytochrome P450 family.</text>
</comment>
<dbReference type="InterPro" id="IPR002401">
    <property type="entry name" value="Cyt_P450_E_grp-I"/>
</dbReference>
<feature type="binding site" description="axial binding residue" evidence="8">
    <location>
        <position position="482"/>
    </location>
    <ligand>
        <name>heme</name>
        <dbReference type="ChEBI" id="CHEBI:30413"/>
    </ligand>
    <ligandPart>
        <name>Fe</name>
        <dbReference type="ChEBI" id="CHEBI:18248"/>
    </ligandPart>
</feature>
<proteinExistence type="inferred from homology"/>
<evidence type="ECO:0000256" key="6">
    <source>
        <dbReference type="ARBA" id="ARBA00023004"/>
    </source>
</evidence>
<dbReference type="PRINTS" id="PR00463">
    <property type="entry name" value="EP450I"/>
</dbReference>
<dbReference type="GO" id="GO:0020037">
    <property type="term" value="F:heme binding"/>
    <property type="evidence" value="ECO:0007669"/>
    <property type="project" value="InterPro"/>
</dbReference>
<dbReference type="PANTHER" id="PTHR24279">
    <property type="entry name" value="CYTOCHROME P450"/>
    <property type="match status" value="1"/>
</dbReference>
<keyword evidence="10" id="KW-1185">Reference proteome</keyword>
<dbReference type="KEGG" id="hazt:108671935"/>
<organism evidence="10 11">
    <name type="scientific">Hyalella azteca</name>
    <name type="common">Amphipod</name>
    <dbReference type="NCBI Taxonomy" id="294128"/>
    <lineage>
        <taxon>Eukaryota</taxon>
        <taxon>Metazoa</taxon>
        <taxon>Ecdysozoa</taxon>
        <taxon>Arthropoda</taxon>
        <taxon>Crustacea</taxon>
        <taxon>Multicrustacea</taxon>
        <taxon>Malacostraca</taxon>
        <taxon>Eumalacostraca</taxon>
        <taxon>Peracarida</taxon>
        <taxon>Amphipoda</taxon>
        <taxon>Senticaudata</taxon>
        <taxon>Talitrida</taxon>
        <taxon>Talitroidea</taxon>
        <taxon>Hyalellidae</taxon>
        <taxon>Hyalella</taxon>
    </lineage>
</organism>
<protein>
    <submittedName>
        <fullName evidence="11">Probable cytochrome P450 12b2, mitochondrial</fullName>
    </submittedName>
</protein>
<dbReference type="Pfam" id="PF00067">
    <property type="entry name" value="p450"/>
    <property type="match status" value="1"/>
</dbReference>
<dbReference type="SUPFAM" id="SSF48264">
    <property type="entry name" value="Cytochrome P450"/>
    <property type="match status" value="1"/>
</dbReference>
<dbReference type="Gene3D" id="1.10.630.10">
    <property type="entry name" value="Cytochrome P450"/>
    <property type="match status" value="1"/>
</dbReference>
<keyword evidence="3 8" id="KW-0349">Heme</keyword>
<evidence type="ECO:0000256" key="4">
    <source>
        <dbReference type="ARBA" id="ARBA00022723"/>
    </source>
</evidence>
<dbReference type="AlphaFoldDB" id="A0A979FRH6"/>
<evidence type="ECO:0000256" key="2">
    <source>
        <dbReference type="ARBA" id="ARBA00010617"/>
    </source>
</evidence>
<dbReference type="GO" id="GO:0016705">
    <property type="term" value="F:oxidoreductase activity, acting on paired donors, with incorporation or reduction of molecular oxygen"/>
    <property type="evidence" value="ECO:0007669"/>
    <property type="project" value="InterPro"/>
</dbReference>
<keyword evidence="5 9" id="KW-0560">Oxidoreductase</keyword>